<gene>
    <name evidence="1" type="ORF">VV02_11390</name>
</gene>
<dbReference type="STRING" id="571913.VV02_11390"/>
<dbReference type="RefSeq" id="WP_052591647.1">
    <property type="nucleotide sequence ID" value="NZ_CP011112.1"/>
</dbReference>
<reference evidence="1 2" key="1">
    <citation type="submission" date="2015-03" db="EMBL/GenBank/DDBJ databases">
        <title>Luteipulveratus halotolerans sp. nov., a novel actinobacterium (Dermacoccaceae) from Sarawak, Malaysia.</title>
        <authorList>
            <person name="Juboi H."/>
            <person name="Basik A."/>
            <person name="Shamsul S.S."/>
            <person name="Arnold P."/>
            <person name="Schmitt E.K."/>
            <person name="Sanglier J.-J."/>
            <person name="Yeo T."/>
        </authorList>
    </citation>
    <scope>NUCLEOTIDE SEQUENCE [LARGE SCALE GENOMIC DNA]</scope>
    <source>
        <strain evidence="1 2">MN07-A0370</strain>
    </source>
</reference>
<dbReference type="KEGG" id="lmoi:VV02_11390"/>
<dbReference type="AlphaFoldDB" id="A0A0K1JIB7"/>
<evidence type="ECO:0008006" key="3">
    <source>
        <dbReference type="Google" id="ProtNLM"/>
    </source>
</evidence>
<proteinExistence type="predicted"/>
<sequence>MSTPPRPPRALFTGLIDDAAVFPPGNAPLPDAITRREHRRNASYADLIGPLLLPPQQVTEAVAGTSPLTVAVIGRPDADLGPVLTAARLLADAKGHSLAGIELAYRPGWRDALELGVPIAVEITPDQGGLESLADLAGNEQVRAKLRTGSTETINVPTASQVGAFLLATTEHGIAFKLTGGMHQAIAHTASTAGGQESQHGFLNVLLATRLAQTGATAADVNSVLEQRDPAAIVDEIRALDGDAVAAVRNQFHSYGCCDVLDPVRDLAHLKLIEEQEV</sequence>
<dbReference type="OrthoDB" id="9778153at2"/>
<organism evidence="1 2">
    <name type="scientific">Luteipulveratus mongoliensis</name>
    <dbReference type="NCBI Taxonomy" id="571913"/>
    <lineage>
        <taxon>Bacteria</taxon>
        <taxon>Bacillati</taxon>
        <taxon>Actinomycetota</taxon>
        <taxon>Actinomycetes</taxon>
        <taxon>Micrococcales</taxon>
        <taxon>Dermacoccaceae</taxon>
        <taxon>Luteipulveratus</taxon>
    </lineage>
</organism>
<accession>A0A0K1JIB7</accession>
<protein>
    <recommendedName>
        <fullName evidence="3">Transaldolase</fullName>
    </recommendedName>
</protein>
<evidence type="ECO:0000313" key="1">
    <source>
        <dbReference type="EMBL" id="AKU16325.1"/>
    </source>
</evidence>
<dbReference type="PATRIC" id="fig|571913.6.peg.2322"/>
<keyword evidence="2" id="KW-1185">Reference proteome</keyword>
<evidence type="ECO:0000313" key="2">
    <source>
        <dbReference type="Proteomes" id="UP000066480"/>
    </source>
</evidence>
<dbReference type="EMBL" id="CP011112">
    <property type="protein sequence ID" value="AKU16325.1"/>
    <property type="molecule type" value="Genomic_DNA"/>
</dbReference>
<dbReference type="Proteomes" id="UP000066480">
    <property type="component" value="Chromosome"/>
</dbReference>
<name>A0A0K1JIB7_9MICO</name>